<dbReference type="AlphaFoldDB" id="A0AAE3P4K2"/>
<reference evidence="2" key="1">
    <citation type="submission" date="2022-11" db="EMBL/GenBank/DDBJ databases">
        <title>Candidatus Alkanophaga archaea from heated hydrothermal vent sediment oxidize petroleum alkanes.</title>
        <authorList>
            <person name="Zehnle H."/>
            <person name="Laso-Perez R."/>
            <person name="Lipp J."/>
            <person name="Teske A."/>
            <person name="Wegener G."/>
        </authorList>
    </citation>
    <scope>NUCLEOTIDE SEQUENCE</scope>
    <source>
        <strain evidence="2">MCA70</strain>
    </source>
</reference>
<name>A0AAE3P4K2_9BACT</name>
<sequence length="812" mass="93776">MRIIAVVWQSYYNMLYKASKSLKDLIDIEVHSARALDLDYERFEKVLKDLEKADLIFLYRSNEPIWETLEKKIKQKEIKAKVICLGHDPSYWLLSNVSTQILSKTYKYLLINGEKNLINMFKFLLKETLNMEIDYEEPEEIPWEALYHPKAEKLFKTVDEYLSWYKNYWGERESKGTIGILFSRHYWINGNTELEDTLIKELEKKNFKVISGFAYSVKDESLGTKGSGEVVLEWFLDKKGNPRIDGFIKLISFFLGTSREKSFDSKETAFDGIKILKKLNVPCFSPVSSYYKTIEEWEKEELNLDIGWSIALPEFEGVIEPIIISAQVNGEADERKRMPIFDRIEKLVSRIERWIELRKIPSEKRRIAFVLHNNPCASVEATVGAAAHLDSLESVVQIMQRMKKAGYKVENIPESGKELVEKIMQKKAISEFRWTTVEEIVEKGGAIDFVSVEKYLEWFSELPESTQKRMCEAWGNPPGEWKEGIPPAMVYDGKIVITGLRFGNITVHVQPKRGCAGARCDGRVCKILHDPDVPPPHQYIATYKWISKEFKAHAVVHVGTHGNLEFLPGKGVALSSACFPDISIDTIPHLYIYNSDNPPEGTIAKRRSYSVLVDHMQTVMTGSGIYDELEELERLIGEYEETKLKDPAKLHALQHLILQSLKKSNLDKEIKIKWQGKKVAISELTHEELHKISFDQVVKEVHERLSLIRNTQIQDGMHIFGRPPEGDRRADFIYAILRYDAGKEVSLRREIAKLLGYDLKDLLQNQDKFDPKFKKSYGAILEEIDKIGKEVIKEVLKFEKQGGDKFEYQRNP</sequence>
<dbReference type="CDD" id="cd10150">
    <property type="entry name" value="CobN_like"/>
    <property type="match status" value="1"/>
</dbReference>
<evidence type="ECO:0000259" key="1">
    <source>
        <dbReference type="Pfam" id="PF02514"/>
    </source>
</evidence>
<protein>
    <submittedName>
        <fullName evidence="2">Cobalamin biosynthesis protein CobN</fullName>
    </submittedName>
</protein>
<dbReference type="Proteomes" id="UP001144110">
    <property type="component" value="Unassembled WGS sequence"/>
</dbReference>
<dbReference type="PANTHER" id="PTHR44119:SF7">
    <property type="entry name" value="MAGNESIUM CHELATASE SUBUNIT"/>
    <property type="match status" value="1"/>
</dbReference>
<accession>A0AAE3P4K2</accession>
<dbReference type="InterPro" id="IPR003672">
    <property type="entry name" value="CobN/Mg_chltase"/>
</dbReference>
<gene>
    <name evidence="2" type="ORF">OD816_000930</name>
</gene>
<proteinExistence type="predicted"/>
<evidence type="ECO:0000313" key="3">
    <source>
        <dbReference type="Proteomes" id="UP001144110"/>
    </source>
</evidence>
<comment type="caution">
    <text evidence="2">The sequence shown here is derived from an EMBL/GenBank/DDBJ whole genome shotgun (WGS) entry which is preliminary data.</text>
</comment>
<dbReference type="PANTHER" id="PTHR44119">
    <property type="entry name" value="MAGNESIUM-CHELATASE SUBUNIT CHLH, CHLOROPLASTIC"/>
    <property type="match status" value="1"/>
</dbReference>
<evidence type="ECO:0000313" key="2">
    <source>
        <dbReference type="EMBL" id="MDF2953685.1"/>
    </source>
</evidence>
<dbReference type="Pfam" id="PF02514">
    <property type="entry name" value="CobN-Mg_chel"/>
    <property type="match status" value="1"/>
</dbReference>
<feature type="domain" description="CobN/magnesium chelatase" evidence="1">
    <location>
        <begin position="106"/>
        <end position="800"/>
    </location>
</feature>
<dbReference type="EMBL" id="JAPHEG010000004">
    <property type="protein sequence ID" value="MDF2953685.1"/>
    <property type="molecule type" value="Genomic_DNA"/>
</dbReference>
<organism evidence="2 3">
    <name type="scientific">Candidatus Thermodesulfobacterium syntrophicum</name>
    <dbReference type="NCBI Taxonomy" id="3060442"/>
    <lineage>
        <taxon>Bacteria</taxon>
        <taxon>Pseudomonadati</taxon>
        <taxon>Thermodesulfobacteriota</taxon>
        <taxon>Thermodesulfobacteria</taxon>
        <taxon>Thermodesulfobacteriales</taxon>
        <taxon>Thermodesulfobacteriaceae</taxon>
        <taxon>Thermodesulfobacterium</taxon>
    </lineage>
</organism>